<sequence>MNDKRPISLEELKQLAQPDIIEISGFKPGETITIAVKMVDLTPYLLELNIGNPVIDNKGKTDTGIELQIKDIVPILDEVVKEAMVQPTYGEFVSITPMTFDQKLQIFNYAMGDLERLSSFRQE</sequence>
<protein>
    <submittedName>
        <fullName evidence="1">Uncharacterized protein</fullName>
    </submittedName>
</protein>
<dbReference type="OrthoDB" id="1907411at2"/>
<dbReference type="RefSeq" id="WP_013779719.1">
    <property type="nucleotide sequence ID" value="NC_015520.1"/>
</dbReference>
<reference evidence="1 2" key="2">
    <citation type="journal article" date="2011" name="Stand. Genomic Sci.">
        <title>Complete genome sequence of Mahella australiensis type strain (50-1 BON).</title>
        <authorList>
            <person name="Sikorski J."/>
            <person name="Teshima H."/>
            <person name="Nolan M."/>
            <person name="Lucas S."/>
            <person name="Hammon N."/>
            <person name="Deshpande S."/>
            <person name="Cheng J.F."/>
            <person name="Pitluck S."/>
            <person name="Liolios K."/>
            <person name="Pagani I."/>
            <person name="Ivanova N."/>
            <person name="Huntemann M."/>
            <person name="Mavromatis K."/>
            <person name="Ovchinikova G."/>
            <person name="Pati A."/>
            <person name="Tapia R."/>
            <person name="Han C."/>
            <person name="Goodwin L."/>
            <person name="Chen A."/>
            <person name="Palaniappan K."/>
            <person name="Land M."/>
            <person name="Hauser L."/>
            <person name="Ngatchou-Djao O.D."/>
            <person name="Rohde M."/>
            <person name="Pukall R."/>
            <person name="Spring S."/>
            <person name="Abt B."/>
            <person name="Goker M."/>
            <person name="Detter J.C."/>
            <person name="Woyke T."/>
            <person name="Bristow J."/>
            <person name="Markowitz V."/>
            <person name="Hugenholtz P."/>
            <person name="Eisen J.A."/>
            <person name="Kyrpides N.C."/>
            <person name="Klenk H.P."/>
            <person name="Lapidus A."/>
        </authorList>
    </citation>
    <scope>NUCLEOTIDE SEQUENCE [LARGE SCALE GENOMIC DNA]</scope>
    <source>
        <strain evidence="2">DSM 15567 / CIP 107919 / 50-1 BON</strain>
    </source>
</reference>
<dbReference type="EMBL" id="CP002360">
    <property type="protein sequence ID" value="AEE95285.1"/>
    <property type="molecule type" value="Genomic_DNA"/>
</dbReference>
<dbReference type="KEGG" id="mas:Mahau_0062"/>
<evidence type="ECO:0000313" key="2">
    <source>
        <dbReference type="Proteomes" id="UP000008457"/>
    </source>
</evidence>
<proteinExistence type="predicted"/>
<dbReference type="STRING" id="697281.Mahau_0062"/>
<dbReference type="Proteomes" id="UP000008457">
    <property type="component" value="Chromosome"/>
</dbReference>
<keyword evidence="2" id="KW-1185">Reference proteome</keyword>
<dbReference type="eggNOG" id="ENOG50323U9">
    <property type="taxonomic scope" value="Bacteria"/>
</dbReference>
<name>F3ZVD5_MAHA5</name>
<evidence type="ECO:0000313" key="1">
    <source>
        <dbReference type="EMBL" id="AEE95285.1"/>
    </source>
</evidence>
<organism evidence="1 2">
    <name type="scientific">Mahella australiensis (strain DSM 15567 / CIP 107919 / 50-1 BON)</name>
    <dbReference type="NCBI Taxonomy" id="697281"/>
    <lineage>
        <taxon>Bacteria</taxon>
        <taxon>Bacillati</taxon>
        <taxon>Bacillota</taxon>
        <taxon>Clostridia</taxon>
        <taxon>Thermoanaerobacterales</taxon>
        <taxon>Thermoanaerobacterales Family IV. Incertae Sedis</taxon>
        <taxon>Mahella</taxon>
    </lineage>
</organism>
<dbReference type="HOGENOM" id="CLU_2012490_0_0_9"/>
<dbReference type="AlphaFoldDB" id="F3ZVD5"/>
<gene>
    <name evidence="1" type="ordered locus">Mahau_0062</name>
</gene>
<accession>F3ZVD5</accession>
<reference evidence="2" key="1">
    <citation type="submission" date="2010-11" db="EMBL/GenBank/DDBJ databases">
        <title>The complete genome of Mahella australiensis DSM 15567.</title>
        <authorList>
            <consortium name="US DOE Joint Genome Institute (JGI-PGF)"/>
            <person name="Lucas S."/>
            <person name="Copeland A."/>
            <person name="Lapidus A."/>
            <person name="Bruce D."/>
            <person name="Goodwin L."/>
            <person name="Pitluck S."/>
            <person name="Kyrpides N."/>
            <person name="Mavromatis K."/>
            <person name="Pagani I."/>
            <person name="Ivanova N."/>
            <person name="Teshima H."/>
            <person name="Brettin T."/>
            <person name="Detter J.C."/>
            <person name="Han C."/>
            <person name="Tapia R."/>
            <person name="Land M."/>
            <person name="Hauser L."/>
            <person name="Markowitz V."/>
            <person name="Cheng J.-F."/>
            <person name="Hugenholtz P."/>
            <person name="Woyke T."/>
            <person name="Wu D."/>
            <person name="Spring S."/>
            <person name="Pukall R."/>
            <person name="Steenblock K."/>
            <person name="Schneider S."/>
            <person name="Klenk H.-P."/>
            <person name="Eisen J.A."/>
        </authorList>
    </citation>
    <scope>NUCLEOTIDE SEQUENCE [LARGE SCALE GENOMIC DNA]</scope>
    <source>
        <strain evidence="2">DSM 15567 / CIP 107919 / 50-1 BON</strain>
    </source>
</reference>